<comment type="caution">
    <text evidence="10">The sequence shown here is derived from an EMBL/GenBank/DDBJ whole genome shotgun (WGS) entry which is preliminary data.</text>
</comment>
<evidence type="ECO:0000256" key="6">
    <source>
        <dbReference type="ARBA" id="ARBA00022989"/>
    </source>
</evidence>
<evidence type="ECO:0000256" key="4">
    <source>
        <dbReference type="ARBA" id="ARBA00022679"/>
    </source>
</evidence>
<dbReference type="Proteomes" id="UP000759537">
    <property type="component" value="Unassembled WGS sequence"/>
</dbReference>
<proteinExistence type="inferred from homology"/>
<keyword evidence="11" id="KW-1185">Reference proteome</keyword>
<evidence type="ECO:0000313" key="10">
    <source>
        <dbReference type="EMBL" id="KAF8486170.1"/>
    </source>
</evidence>
<dbReference type="PANTHER" id="PTHR31595:SF57">
    <property type="entry name" value="OS04G0481900 PROTEIN"/>
    <property type="match status" value="1"/>
</dbReference>
<evidence type="ECO:0000313" key="11">
    <source>
        <dbReference type="Proteomes" id="UP000759537"/>
    </source>
</evidence>
<dbReference type="EMBL" id="WHVB01000002">
    <property type="protein sequence ID" value="KAF8486170.1"/>
    <property type="molecule type" value="Genomic_DNA"/>
</dbReference>
<evidence type="ECO:0000256" key="5">
    <source>
        <dbReference type="ARBA" id="ARBA00022692"/>
    </source>
</evidence>
<keyword evidence="7 8" id="KW-0472">Membrane</keyword>
<organism evidence="10 11">
    <name type="scientific">Russula ochroleuca</name>
    <dbReference type="NCBI Taxonomy" id="152965"/>
    <lineage>
        <taxon>Eukaryota</taxon>
        <taxon>Fungi</taxon>
        <taxon>Dikarya</taxon>
        <taxon>Basidiomycota</taxon>
        <taxon>Agaricomycotina</taxon>
        <taxon>Agaricomycetes</taxon>
        <taxon>Russulales</taxon>
        <taxon>Russulaceae</taxon>
        <taxon>Russula</taxon>
    </lineage>
</organism>
<feature type="domain" description="Wax synthase" evidence="9">
    <location>
        <begin position="279"/>
        <end position="358"/>
    </location>
</feature>
<accession>A0A9P5N4R9</accession>
<dbReference type="PANTHER" id="PTHR31595">
    <property type="entry name" value="LONG-CHAIN-ALCOHOL O-FATTY-ACYLTRANSFERASE 3-RELATED"/>
    <property type="match status" value="1"/>
</dbReference>
<name>A0A9P5N4R9_9AGAM</name>
<evidence type="ECO:0000256" key="2">
    <source>
        <dbReference type="ARBA" id="ARBA00005179"/>
    </source>
</evidence>
<feature type="transmembrane region" description="Helical" evidence="8">
    <location>
        <begin position="319"/>
        <end position="339"/>
    </location>
</feature>
<dbReference type="OrthoDB" id="1077582at2759"/>
<dbReference type="Pfam" id="PF13813">
    <property type="entry name" value="MBOAT_2"/>
    <property type="match status" value="1"/>
</dbReference>
<protein>
    <submittedName>
        <fullName evidence="10">Membrane bound O-acyl transferase family-domain-containing protein</fullName>
    </submittedName>
</protein>
<comment type="pathway">
    <text evidence="2">Secondary metabolite biosynthesis.</text>
</comment>
<keyword evidence="5 8" id="KW-0812">Transmembrane</keyword>
<comment type="similarity">
    <text evidence="3">Belongs to the wax synthase family.</text>
</comment>
<feature type="transmembrane region" description="Helical" evidence="8">
    <location>
        <begin position="351"/>
        <end position="370"/>
    </location>
</feature>
<dbReference type="GO" id="GO:0008374">
    <property type="term" value="F:O-acyltransferase activity"/>
    <property type="evidence" value="ECO:0007669"/>
    <property type="project" value="InterPro"/>
</dbReference>
<keyword evidence="4 10" id="KW-0808">Transferase</keyword>
<comment type="subcellular location">
    <subcellularLocation>
        <location evidence="1">Membrane</location>
        <topology evidence="1">Multi-pass membrane protein</topology>
    </subcellularLocation>
</comment>
<dbReference type="InterPro" id="IPR032805">
    <property type="entry name" value="Wax_synthase_dom"/>
</dbReference>
<dbReference type="AlphaFoldDB" id="A0A9P5N4R9"/>
<feature type="transmembrane region" description="Helical" evidence="8">
    <location>
        <begin position="279"/>
        <end position="298"/>
    </location>
</feature>
<feature type="transmembrane region" description="Helical" evidence="8">
    <location>
        <begin position="242"/>
        <end position="264"/>
    </location>
</feature>
<dbReference type="InterPro" id="IPR044851">
    <property type="entry name" value="Wax_synthase"/>
</dbReference>
<evidence type="ECO:0000256" key="3">
    <source>
        <dbReference type="ARBA" id="ARBA00007282"/>
    </source>
</evidence>
<evidence type="ECO:0000256" key="1">
    <source>
        <dbReference type="ARBA" id="ARBA00004141"/>
    </source>
</evidence>
<evidence type="ECO:0000259" key="9">
    <source>
        <dbReference type="Pfam" id="PF13813"/>
    </source>
</evidence>
<dbReference type="GO" id="GO:0016020">
    <property type="term" value="C:membrane"/>
    <property type="evidence" value="ECO:0007669"/>
    <property type="project" value="UniProtKB-SubCell"/>
</dbReference>
<evidence type="ECO:0000256" key="7">
    <source>
        <dbReference type="ARBA" id="ARBA00023136"/>
    </source>
</evidence>
<evidence type="ECO:0000256" key="8">
    <source>
        <dbReference type="SAM" id="Phobius"/>
    </source>
</evidence>
<reference evidence="10" key="1">
    <citation type="submission" date="2019-10" db="EMBL/GenBank/DDBJ databases">
        <authorList>
            <consortium name="DOE Joint Genome Institute"/>
            <person name="Kuo A."/>
            <person name="Miyauchi S."/>
            <person name="Kiss E."/>
            <person name="Drula E."/>
            <person name="Kohler A."/>
            <person name="Sanchez-Garcia M."/>
            <person name="Andreopoulos B."/>
            <person name="Barry K.W."/>
            <person name="Bonito G."/>
            <person name="Buee M."/>
            <person name="Carver A."/>
            <person name="Chen C."/>
            <person name="Cichocki N."/>
            <person name="Clum A."/>
            <person name="Culley D."/>
            <person name="Crous P.W."/>
            <person name="Fauchery L."/>
            <person name="Girlanda M."/>
            <person name="Hayes R."/>
            <person name="Keri Z."/>
            <person name="LaButti K."/>
            <person name="Lipzen A."/>
            <person name="Lombard V."/>
            <person name="Magnuson J."/>
            <person name="Maillard F."/>
            <person name="Morin E."/>
            <person name="Murat C."/>
            <person name="Nolan M."/>
            <person name="Ohm R."/>
            <person name="Pangilinan J."/>
            <person name="Pereira M."/>
            <person name="Perotto S."/>
            <person name="Peter M."/>
            <person name="Riley R."/>
            <person name="Sitrit Y."/>
            <person name="Stielow B."/>
            <person name="Szollosi G."/>
            <person name="Zifcakova L."/>
            <person name="Stursova M."/>
            <person name="Spatafora J.W."/>
            <person name="Tedersoo L."/>
            <person name="Vaario L.-M."/>
            <person name="Yamada A."/>
            <person name="Yan M."/>
            <person name="Wang P."/>
            <person name="Xu J."/>
            <person name="Bruns T."/>
            <person name="Baldrian P."/>
            <person name="Vilgalys R."/>
            <person name="Henrissat B."/>
            <person name="Grigoriev I.V."/>
            <person name="Hibbett D."/>
            <person name="Nagy L.G."/>
            <person name="Martin F.M."/>
        </authorList>
    </citation>
    <scope>NUCLEOTIDE SEQUENCE</scope>
    <source>
        <strain evidence="10">Prilba</strain>
    </source>
</reference>
<dbReference type="GO" id="GO:0006629">
    <property type="term" value="P:lipid metabolic process"/>
    <property type="evidence" value="ECO:0007669"/>
    <property type="project" value="InterPro"/>
</dbReference>
<feature type="transmembrane region" description="Helical" evidence="8">
    <location>
        <begin position="382"/>
        <end position="403"/>
    </location>
</feature>
<feature type="transmembrane region" description="Helical" evidence="8">
    <location>
        <begin position="45"/>
        <end position="65"/>
    </location>
</feature>
<gene>
    <name evidence="10" type="ORF">DFH94DRAFT_688525</name>
</gene>
<reference evidence="10" key="2">
    <citation type="journal article" date="2020" name="Nat. Commun.">
        <title>Large-scale genome sequencing of mycorrhizal fungi provides insights into the early evolution of symbiotic traits.</title>
        <authorList>
            <person name="Miyauchi S."/>
            <person name="Kiss E."/>
            <person name="Kuo A."/>
            <person name="Drula E."/>
            <person name="Kohler A."/>
            <person name="Sanchez-Garcia M."/>
            <person name="Morin E."/>
            <person name="Andreopoulos B."/>
            <person name="Barry K.W."/>
            <person name="Bonito G."/>
            <person name="Buee M."/>
            <person name="Carver A."/>
            <person name="Chen C."/>
            <person name="Cichocki N."/>
            <person name="Clum A."/>
            <person name="Culley D."/>
            <person name="Crous P.W."/>
            <person name="Fauchery L."/>
            <person name="Girlanda M."/>
            <person name="Hayes R.D."/>
            <person name="Keri Z."/>
            <person name="LaButti K."/>
            <person name="Lipzen A."/>
            <person name="Lombard V."/>
            <person name="Magnuson J."/>
            <person name="Maillard F."/>
            <person name="Murat C."/>
            <person name="Nolan M."/>
            <person name="Ohm R.A."/>
            <person name="Pangilinan J."/>
            <person name="Pereira M.F."/>
            <person name="Perotto S."/>
            <person name="Peter M."/>
            <person name="Pfister S."/>
            <person name="Riley R."/>
            <person name="Sitrit Y."/>
            <person name="Stielow J.B."/>
            <person name="Szollosi G."/>
            <person name="Zifcakova L."/>
            <person name="Stursova M."/>
            <person name="Spatafora J.W."/>
            <person name="Tedersoo L."/>
            <person name="Vaario L.M."/>
            <person name="Yamada A."/>
            <person name="Yan M."/>
            <person name="Wang P."/>
            <person name="Xu J."/>
            <person name="Bruns T."/>
            <person name="Baldrian P."/>
            <person name="Vilgalys R."/>
            <person name="Dunand C."/>
            <person name="Henrissat B."/>
            <person name="Grigoriev I.V."/>
            <person name="Hibbett D."/>
            <person name="Nagy L.G."/>
            <person name="Martin F.M."/>
        </authorList>
    </citation>
    <scope>NUCLEOTIDE SEQUENCE</scope>
    <source>
        <strain evidence="10">Prilba</strain>
    </source>
</reference>
<keyword evidence="6 8" id="KW-1133">Transmembrane helix</keyword>
<sequence length="439" mass="49236">MGIFDALNPYSSSGFLANLNGTFPERLIPDGLIPSIADRKPATRGVMFGEFVPVLALFYILAVLVQLPNTRVLRLSVLVAMGMLAWRVSTRYDYDGSDEPGHNLSSMTVCWFMSFLMLRATDLANEAKPFVRERFSWLPPNAPKDFSTQLKGALLNAFDLTFNARGIGWNWGKSIYIPPSTPSSRKGPLDFLIGHVITQTFFDFVLFAQQSWDLSPSKYPTHRYGGTIFNPDLPPLRRYGKVMAMTFICPLGLCTSFQATYYLIGFLGMTVFGQVAEQWPPIFQAPWMATSLADFWGLRWHQVFKRSFVVCGAKPAAQFFGRAGGVIGAFFVSGIMHDFGVWGSGLGTELSSVTLFFVMMGVGCVLEGIWKEKTGSKVRGPLGWFWAMAWMFFWGSWIVDAWARRGLIISKMSADAARPSLYWVYVAERWVKLHGKPLQ</sequence>